<dbReference type="EMBL" id="CM029047">
    <property type="protein sequence ID" value="KAG2585300.1"/>
    <property type="molecule type" value="Genomic_DNA"/>
</dbReference>
<sequence>MDGARAVGWFFSRALLRTAGSAPGYRQICRTDRLAKTMWVKQGRIRVVTFLQCLALLGFKQLARNKC</sequence>
<evidence type="ECO:0000313" key="1">
    <source>
        <dbReference type="EMBL" id="KAG2585300.1"/>
    </source>
</evidence>
<dbReference type="AlphaFoldDB" id="A0A8T0RJS0"/>
<proteinExistence type="predicted"/>
<accession>A0A8T0RJS0</accession>
<keyword evidence="2" id="KW-1185">Reference proteome</keyword>
<dbReference type="Proteomes" id="UP000823388">
    <property type="component" value="Chromosome 6K"/>
</dbReference>
<organism evidence="1 2">
    <name type="scientific">Panicum virgatum</name>
    <name type="common">Blackwell switchgrass</name>
    <dbReference type="NCBI Taxonomy" id="38727"/>
    <lineage>
        <taxon>Eukaryota</taxon>
        <taxon>Viridiplantae</taxon>
        <taxon>Streptophyta</taxon>
        <taxon>Embryophyta</taxon>
        <taxon>Tracheophyta</taxon>
        <taxon>Spermatophyta</taxon>
        <taxon>Magnoliopsida</taxon>
        <taxon>Liliopsida</taxon>
        <taxon>Poales</taxon>
        <taxon>Poaceae</taxon>
        <taxon>PACMAD clade</taxon>
        <taxon>Panicoideae</taxon>
        <taxon>Panicodae</taxon>
        <taxon>Paniceae</taxon>
        <taxon>Panicinae</taxon>
        <taxon>Panicum</taxon>
        <taxon>Panicum sect. Hiantes</taxon>
    </lineage>
</organism>
<reference evidence="1" key="1">
    <citation type="submission" date="2020-05" db="EMBL/GenBank/DDBJ databases">
        <title>WGS assembly of Panicum virgatum.</title>
        <authorList>
            <person name="Lovell J.T."/>
            <person name="Jenkins J."/>
            <person name="Shu S."/>
            <person name="Juenger T.E."/>
            <person name="Schmutz J."/>
        </authorList>
    </citation>
    <scope>NUCLEOTIDE SEQUENCE</scope>
    <source>
        <strain evidence="1">AP13</strain>
    </source>
</reference>
<protein>
    <submittedName>
        <fullName evidence="1">Uncharacterized protein</fullName>
    </submittedName>
</protein>
<comment type="caution">
    <text evidence="1">The sequence shown here is derived from an EMBL/GenBank/DDBJ whole genome shotgun (WGS) entry which is preliminary data.</text>
</comment>
<gene>
    <name evidence="1" type="ORF">PVAP13_6KG383030</name>
</gene>
<evidence type="ECO:0000313" key="2">
    <source>
        <dbReference type="Proteomes" id="UP000823388"/>
    </source>
</evidence>
<name>A0A8T0RJS0_PANVG</name>